<dbReference type="PATRIC" id="fig|13690.10.peg.122"/>
<evidence type="ECO:0000313" key="2">
    <source>
        <dbReference type="EMBL" id="KEZ21443.1"/>
    </source>
</evidence>
<dbReference type="PANTHER" id="PTHR38477">
    <property type="entry name" value="HYPOTHETICAL EXPORTED PROTEIN"/>
    <property type="match status" value="1"/>
</dbReference>
<reference evidence="2 3" key="1">
    <citation type="submission" date="2014-03" db="EMBL/GenBank/DDBJ databases">
        <title>Genome sequence of Sphingobium yanoikuyae B1.</title>
        <authorList>
            <person name="Gan H.M."/>
            <person name="Gan H.Y."/>
            <person name="Savka M.A."/>
        </authorList>
    </citation>
    <scope>NUCLEOTIDE SEQUENCE [LARGE SCALE GENOMIC DNA]</scope>
    <source>
        <strain evidence="2 3">B1</strain>
    </source>
</reference>
<evidence type="ECO:0000313" key="3">
    <source>
        <dbReference type="Proteomes" id="UP000028534"/>
    </source>
</evidence>
<organism evidence="2 3">
    <name type="scientific">Sphingobium yanoikuyae</name>
    <name type="common">Sphingomonas yanoikuyae</name>
    <dbReference type="NCBI Taxonomy" id="13690"/>
    <lineage>
        <taxon>Bacteria</taxon>
        <taxon>Pseudomonadati</taxon>
        <taxon>Pseudomonadota</taxon>
        <taxon>Alphaproteobacteria</taxon>
        <taxon>Sphingomonadales</taxon>
        <taxon>Sphingomonadaceae</taxon>
        <taxon>Sphingobium</taxon>
    </lineage>
</organism>
<feature type="transmembrane region" description="Helical" evidence="1">
    <location>
        <begin position="33"/>
        <end position="52"/>
    </location>
</feature>
<keyword evidence="1" id="KW-0812">Transmembrane</keyword>
<proteinExistence type="predicted"/>
<dbReference type="PROSITE" id="PS51318">
    <property type="entry name" value="TAT"/>
    <property type="match status" value="1"/>
</dbReference>
<keyword evidence="1" id="KW-1133">Transmembrane helix</keyword>
<dbReference type="Pfam" id="PF13645">
    <property type="entry name" value="YkuD_2"/>
    <property type="match status" value="1"/>
</dbReference>
<evidence type="ECO:0000256" key="1">
    <source>
        <dbReference type="SAM" id="Phobius"/>
    </source>
</evidence>
<dbReference type="InterPro" id="IPR032676">
    <property type="entry name" value="YkuD_2"/>
</dbReference>
<dbReference type="PANTHER" id="PTHR38477:SF1">
    <property type="entry name" value="MUREIN L,D-TRANSPEPTIDASE CATALYTIC DOMAIN FAMILY PROTEIN"/>
    <property type="match status" value="1"/>
</dbReference>
<dbReference type="eggNOG" id="COG1376">
    <property type="taxonomic scope" value="Bacteria"/>
</dbReference>
<dbReference type="EMBL" id="JGVR01000001">
    <property type="protein sequence ID" value="KEZ21443.1"/>
    <property type="molecule type" value="Genomic_DNA"/>
</dbReference>
<dbReference type="Proteomes" id="UP000028534">
    <property type="component" value="Unassembled WGS sequence"/>
</dbReference>
<sequence length="248" mass="25849">MRKTLCAAPDSGKDLGGACTLAAQSMNPDRRRFLLSASVLVAGAVGTARASAPGPMRALKPMLPAQPIAPVTTPTPPALVKPALFAQARAALERHPQIVNRHRMALVDFAAPSSEPRLHIVNLLDGTTTSYLVAHGSGSDPDHSGWLERFSNAPGSNASCSGAFLTADPYVGKHGPSQRLQGLDPTNDNAMSRAIVLHGAWYAEPTLAGARGKLGRSQGCFAVGDSVRSQVMAQLGRGSLIYAAKLVV</sequence>
<dbReference type="STRING" id="13690.AX777_06150"/>
<name>A0A084EU01_SPHYA</name>
<protein>
    <submittedName>
        <fullName evidence="2">Tat (Twin-arginine translocation) pathway signal sequence domain protein</fullName>
    </submittedName>
</protein>
<dbReference type="InterPro" id="IPR006311">
    <property type="entry name" value="TAT_signal"/>
</dbReference>
<dbReference type="AlphaFoldDB" id="A0A084EU01"/>
<keyword evidence="1" id="KW-0472">Membrane</keyword>
<accession>A0A084EU01</accession>
<comment type="caution">
    <text evidence="2">The sequence shown here is derived from an EMBL/GenBank/DDBJ whole genome shotgun (WGS) entry which is preliminary data.</text>
</comment>
<gene>
    <name evidence="2" type="ORF">CP98_00120</name>
</gene>